<organism evidence="2 3">
    <name type="scientific">Lithocarpus litseifolius</name>
    <dbReference type="NCBI Taxonomy" id="425828"/>
    <lineage>
        <taxon>Eukaryota</taxon>
        <taxon>Viridiplantae</taxon>
        <taxon>Streptophyta</taxon>
        <taxon>Embryophyta</taxon>
        <taxon>Tracheophyta</taxon>
        <taxon>Spermatophyta</taxon>
        <taxon>Magnoliopsida</taxon>
        <taxon>eudicotyledons</taxon>
        <taxon>Gunneridae</taxon>
        <taxon>Pentapetalae</taxon>
        <taxon>rosids</taxon>
        <taxon>fabids</taxon>
        <taxon>Fagales</taxon>
        <taxon>Fagaceae</taxon>
        <taxon>Lithocarpus</taxon>
    </lineage>
</organism>
<dbReference type="EMBL" id="JAZDWU010000001">
    <property type="protein sequence ID" value="KAL0013004.1"/>
    <property type="molecule type" value="Genomic_DNA"/>
</dbReference>
<dbReference type="InterPro" id="IPR002156">
    <property type="entry name" value="RNaseH_domain"/>
</dbReference>
<comment type="caution">
    <text evidence="2">The sequence shown here is derived from an EMBL/GenBank/DDBJ whole genome shotgun (WGS) entry which is preliminary data.</text>
</comment>
<dbReference type="Pfam" id="PF13456">
    <property type="entry name" value="RVT_3"/>
    <property type="match status" value="1"/>
</dbReference>
<evidence type="ECO:0000313" key="3">
    <source>
        <dbReference type="Proteomes" id="UP001459277"/>
    </source>
</evidence>
<gene>
    <name evidence="2" type="ORF">SO802_000073</name>
</gene>
<evidence type="ECO:0000313" key="2">
    <source>
        <dbReference type="EMBL" id="KAL0013004.1"/>
    </source>
</evidence>
<accession>A0AAW2DSB0</accession>
<name>A0AAW2DSB0_9ROSI</name>
<keyword evidence="3" id="KW-1185">Reference proteome</keyword>
<dbReference type="GO" id="GO:0003676">
    <property type="term" value="F:nucleic acid binding"/>
    <property type="evidence" value="ECO:0007669"/>
    <property type="project" value="InterPro"/>
</dbReference>
<reference evidence="2 3" key="1">
    <citation type="submission" date="2024-01" db="EMBL/GenBank/DDBJ databases">
        <title>A telomere-to-telomere, gap-free genome of sweet tea (Lithocarpus litseifolius).</title>
        <authorList>
            <person name="Zhou J."/>
        </authorList>
    </citation>
    <scope>NUCLEOTIDE SEQUENCE [LARGE SCALE GENOMIC DNA]</scope>
    <source>
        <strain evidence="2">Zhou-2022a</strain>
        <tissue evidence="2">Leaf</tissue>
    </source>
</reference>
<protein>
    <recommendedName>
        <fullName evidence="1">RNase H type-1 domain-containing protein</fullName>
    </recommendedName>
</protein>
<dbReference type="GO" id="GO:0004523">
    <property type="term" value="F:RNA-DNA hybrid ribonuclease activity"/>
    <property type="evidence" value="ECO:0007669"/>
    <property type="project" value="InterPro"/>
</dbReference>
<dbReference type="Proteomes" id="UP001459277">
    <property type="component" value="Unassembled WGS sequence"/>
</dbReference>
<sequence length="100" mass="11473">MIVSSCPRHLITCFHRIRFNHCYRQANRCADLLARKGAIQDEDFIYFSSPPMEICNAFEDDCNGVWFNRMCPALDVAGCMADISGNNELDDKEQLHFPLV</sequence>
<proteinExistence type="predicted"/>
<feature type="domain" description="RNase H type-1" evidence="1">
    <location>
        <begin position="8"/>
        <end position="36"/>
    </location>
</feature>
<evidence type="ECO:0000259" key="1">
    <source>
        <dbReference type="Pfam" id="PF13456"/>
    </source>
</evidence>
<dbReference type="AlphaFoldDB" id="A0AAW2DSB0"/>